<dbReference type="InterPro" id="IPR003593">
    <property type="entry name" value="AAA+_ATPase"/>
</dbReference>
<evidence type="ECO:0000256" key="7">
    <source>
        <dbReference type="ARBA" id="ARBA00022989"/>
    </source>
</evidence>
<dbReference type="PROSITE" id="PS50929">
    <property type="entry name" value="ABC_TM1F"/>
    <property type="match status" value="1"/>
</dbReference>
<dbReference type="EMBL" id="QKRB01000010">
    <property type="protein sequence ID" value="PZD97664.1"/>
    <property type="molecule type" value="Genomic_DNA"/>
</dbReference>
<feature type="transmembrane region" description="Helical" evidence="9">
    <location>
        <begin position="235"/>
        <end position="258"/>
    </location>
</feature>
<proteinExistence type="predicted"/>
<dbReference type="InterPro" id="IPR003439">
    <property type="entry name" value="ABC_transporter-like_ATP-bd"/>
</dbReference>
<dbReference type="InterPro" id="IPR036640">
    <property type="entry name" value="ABC1_TM_sf"/>
</dbReference>
<dbReference type="GO" id="GO:0016887">
    <property type="term" value="F:ATP hydrolysis activity"/>
    <property type="evidence" value="ECO:0007669"/>
    <property type="project" value="InterPro"/>
</dbReference>
<evidence type="ECO:0000256" key="5">
    <source>
        <dbReference type="ARBA" id="ARBA00022741"/>
    </source>
</evidence>
<dbReference type="SUPFAM" id="SSF52540">
    <property type="entry name" value="P-loop containing nucleoside triphosphate hydrolases"/>
    <property type="match status" value="1"/>
</dbReference>
<evidence type="ECO:0000259" key="11">
    <source>
        <dbReference type="PROSITE" id="PS50929"/>
    </source>
</evidence>
<dbReference type="AlphaFoldDB" id="A0A2W1LT22"/>
<feature type="domain" description="ABC transporter" evidence="10">
    <location>
        <begin position="333"/>
        <end position="566"/>
    </location>
</feature>
<name>A0A2W1LT22_9BACL</name>
<comment type="subcellular location">
    <subcellularLocation>
        <location evidence="1">Cell membrane</location>
        <topology evidence="1">Multi-pass membrane protein</topology>
    </subcellularLocation>
</comment>
<dbReference type="Proteomes" id="UP000249522">
    <property type="component" value="Unassembled WGS sequence"/>
</dbReference>
<dbReference type="InterPro" id="IPR039421">
    <property type="entry name" value="Type_1_exporter"/>
</dbReference>
<keyword evidence="2" id="KW-0813">Transport</keyword>
<dbReference type="PROSITE" id="PS00211">
    <property type="entry name" value="ABC_TRANSPORTER_1"/>
    <property type="match status" value="1"/>
</dbReference>
<organism evidence="12 13">
    <name type="scientific">Paenibacillus sambharensis</name>
    <dbReference type="NCBI Taxonomy" id="1803190"/>
    <lineage>
        <taxon>Bacteria</taxon>
        <taxon>Bacillati</taxon>
        <taxon>Bacillota</taxon>
        <taxon>Bacilli</taxon>
        <taxon>Bacillales</taxon>
        <taxon>Paenibacillaceae</taxon>
        <taxon>Paenibacillus</taxon>
    </lineage>
</organism>
<evidence type="ECO:0000256" key="6">
    <source>
        <dbReference type="ARBA" id="ARBA00022840"/>
    </source>
</evidence>
<dbReference type="CDD" id="cd18548">
    <property type="entry name" value="ABC_6TM_Tm287_like"/>
    <property type="match status" value="1"/>
</dbReference>
<sequence>MRHVLTYLKPYRAAAAAALLLMLVELVVELWHPLLMARVINEGILQRDSTAVLQIGGVMAGIALIGFVSGIINSYLAAHVSQNMGFDIRKAMFIRVQRMSYAVYNRFAESSLITRMTGDVTQIQNVVFMGLRIMMRAPLLMIGGLVMALSVNLRLGLILVVVTPVLFGLLIWMMNKSFKLFRLVQDRLDKTNGILRENLLGMRLIRTLVRSSYETARFTEVSDDLRHQTSRALRLIELVVPVMLLVMNLSILLILWLGSFEVAAGGANVGEIVAIINYATRITGAFSVVSFIMSGLSRARASGGRIAEVLKADGDEPVSGNRESASTTGAAEIEFDGVTFRYPGLSAPALHQVSFRIKPGSMAAILGATGSGKSTMFQMLPRLYEPEAGAVRLDGTDLREWRTEELRNQIGYVPQEVMLVSGTVRENLLWGRQDAAAEEVVQAAQDAQIHETIMRLPDQYDTVIGQKGVNLSGGQKQRLSVARALLRKPRALLLDDSTSALDVRTEAKLLEALKSYTCTIMIVTQKISTAIKADTIILMEDGRVQDQGSHQELMERSALYRSIVSSQQEEASHG</sequence>
<keyword evidence="3" id="KW-1003">Cell membrane</keyword>
<dbReference type="GO" id="GO:0005886">
    <property type="term" value="C:plasma membrane"/>
    <property type="evidence" value="ECO:0007669"/>
    <property type="project" value="UniProtKB-SubCell"/>
</dbReference>
<evidence type="ECO:0000256" key="4">
    <source>
        <dbReference type="ARBA" id="ARBA00022692"/>
    </source>
</evidence>
<keyword evidence="7 9" id="KW-1133">Transmembrane helix</keyword>
<evidence type="ECO:0000313" key="13">
    <source>
        <dbReference type="Proteomes" id="UP000249522"/>
    </source>
</evidence>
<dbReference type="OrthoDB" id="9770415at2"/>
<dbReference type="InterPro" id="IPR027417">
    <property type="entry name" value="P-loop_NTPase"/>
</dbReference>
<dbReference type="InterPro" id="IPR017871">
    <property type="entry name" value="ABC_transporter-like_CS"/>
</dbReference>
<evidence type="ECO:0000256" key="1">
    <source>
        <dbReference type="ARBA" id="ARBA00004651"/>
    </source>
</evidence>
<dbReference type="Gene3D" id="1.20.1560.10">
    <property type="entry name" value="ABC transporter type 1, transmembrane domain"/>
    <property type="match status" value="1"/>
</dbReference>
<feature type="domain" description="ABC transmembrane type-1" evidence="11">
    <location>
        <begin position="16"/>
        <end position="298"/>
    </location>
</feature>
<evidence type="ECO:0000256" key="3">
    <source>
        <dbReference type="ARBA" id="ARBA00022475"/>
    </source>
</evidence>
<evidence type="ECO:0000259" key="10">
    <source>
        <dbReference type="PROSITE" id="PS50893"/>
    </source>
</evidence>
<reference evidence="12 13" key="1">
    <citation type="submission" date="2018-06" db="EMBL/GenBank/DDBJ databases">
        <title>Paenibacillus imtechensis sp. nov.</title>
        <authorList>
            <person name="Pinnaka A.K."/>
            <person name="Singh H."/>
            <person name="Kaur M."/>
        </authorList>
    </citation>
    <scope>NUCLEOTIDE SEQUENCE [LARGE SCALE GENOMIC DNA]</scope>
    <source>
        <strain evidence="12 13">SMB1</strain>
    </source>
</reference>
<feature type="transmembrane region" description="Helical" evidence="9">
    <location>
        <begin position="133"/>
        <end position="151"/>
    </location>
</feature>
<feature type="transmembrane region" description="Helical" evidence="9">
    <location>
        <begin position="157"/>
        <end position="174"/>
    </location>
</feature>
<protein>
    <submittedName>
        <fullName evidence="12">ABC transporter ATP-binding protein</fullName>
    </submittedName>
</protein>
<dbReference type="Pfam" id="PF00664">
    <property type="entry name" value="ABC_membrane"/>
    <property type="match status" value="1"/>
</dbReference>
<keyword evidence="13" id="KW-1185">Reference proteome</keyword>
<dbReference type="Gene3D" id="3.40.50.300">
    <property type="entry name" value="P-loop containing nucleotide triphosphate hydrolases"/>
    <property type="match status" value="1"/>
</dbReference>
<evidence type="ECO:0000256" key="2">
    <source>
        <dbReference type="ARBA" id="ARBA00022448"/>
    </source>
</evidence>
<dbReference type="FunFam" id="3.40.50.300:FF:000221">
    <property type="entry name" value="Multidrug ABC transporter ATP-binding protein"/>
    <property type="match status" value="1"/>
</dbReference>
<feature type="transmembrane region" description="Helical" evidence="9">
    <location>
        <begin position="12"/>
        <end position="31"/>
    </location>
</feature>
<dbReference type="Pfam" id="PF00005">
    <property type="entry name" value="ABC_tran"/>
    <property type="match status" value="1"/>
</dbReference>
<keyword evidence="5" id="KW-0547">Nucleotide-binding</keyword>
<dbReference type="GO" id="GO:0015421">
    <property type="term" value="F:ABC-type oligopeptide transporter activity"/>
    <property type="evidence" value="ECO:0007669"/>
    <property type="project" value="TreeGrafter"/>
</dbReference>
<keyword evidence="4 9" id="KW-0812">Transmembrane</keyword>
<dbReference type="PANTHER" id="PTHR43394:SF1">
    <property type="entry name" value="ATP-BINDING CASSETTE SUB-FAMILY B MEMBER 10, MITOCHONDRIAL"/>
    <property type="match status" value="1"/>
</dbReference>
<dbReference type="SMART" id="SM00382">
    <property type="entry name" value="AAA"/>
    <property type="match status" value="1"/>
</dbReference>
<keyword evidence="8 9" id="KW-0472">Membrane</keyword>
<evidence type="ECO:0000313" key="12">
    <source>
        <dbReference type="EMBL" id="PZD97664.1"/>
    </source>
</evidence>
<dbReference type="InterPro" id="IPR011527">
    <property type="entry name" value="ABC1_TM_dom"/>
</dbReference>
<feature type="transmembrane region" description="Helical" evidence="9">
    <location>
        <begin position="278"/>
        <end position="296"/>
    </location>
</feature>
<feature type="transmembrane region" description="Helical" evidence="9">
    <location>
        <begin position="51"/>
        <end position="76"/>
    </location>
</feature>
<dbReference type="RefSeq" id="WP_111145025.1">
    <property type="nucleotide sequence ID" value="NZ_QKRB01000010.1"/>
</dbReference>
<keyword evidence="6 12" id="KW-0067">ATP-binding</keyword>
<dbReference type="SUPFAM" id="SSF90123">
    <property type="entry name" value="ABC transporter transmembrane region"/>
    <property type="match status" value="1"/>
</dbReference>
<gene>
    <name evidence="12" type="ORF">DNH61_01990</name>
</gene>
<dbReference type="PROSITE" id="PS50893">
    <property type="entry name" value="ABC_TRANSPORTER_2"/>
    <property type="match status" value="1"/>
</dbReference>
<accession>A0A2W1LT22</accession>
<dbReference type="PANTHER" id="PTHR43394">
    <property type="entry name" value="ATP-DEPENDENT PERMEASE MDL1, MITOCHONDRIAL"/>
    <property type="match status" value="1"/>
</dbReference>
<dbReference type="GO" id="GO:0005524">
    <property type="term" value="F:ATP binding"/>
    <property type="evidence" value="ECO:0007669"/>
    <property type="project" value="UniProtKB-KW"/>
</dbReference>
<comment type="caution">
    <text evidence="12">The sequence shown here is derived from an EMBL/GenBank/DDBJ whole genome shotgun (WGS) entry which is preliminary data.</text>
</comment>
<evidence type="ECO:0000256" key="8">
    <source>
        <dbReference type="ARBA" id="ARBA00023136"/>
    </source>
</evidence>
<evidence type="ECO:0000256" key="9">
    <source>
        <dbReference type="SAM" id="Phobius"/>
    </source>
</evidence>